<evidence type="ECO:0000256" key="1">
    <source>
        <dbReference type="ARBA" id="ARBA00022536"/>
    </source>
</evidence>
<name>A0A9D3N619_9TELE</name>
<dbReference type="PROSITE" id="PS01187">
    <property type="entry name" value="EGF_CA"/>
    <property type="match status" value="1"/>
</dbReference>
<dbReference type="InterPro" id="IPR001881">
    <property type="entry name" value="EGF-like_Ca-bd_dom"/>
</dbReference>
<comment type="caution">
    <text evidence="8">The sequence shown here is derived from an EMBL/GenBank/DDBJ whole genome shotgun (WGS) entry which is preliminary data.</text>
</comment>
<dbReference type="PROSITE" id="PS50026">
    <property type="entry name" value="EGF_3"/>
    <property type="match status" value="3"/>
</dbReference>
<dbReference type="SMART" id="SM00181">
    <property type="entry name" value="EGF"/>
    <property type="match status" value="3"/>
</dbReference>
<evidence type="ECO:0000256" key="6">
    <source>
        <dbReference type="SAM" id="SignalP"/>
    </source>
</evidence>
<evidence type="ECO:0000313" key="9">
    <source>
        <dbReference type="Proteomes" id="UP000824219"/>
    </source>
</evidence>
<keyword evidence="4" id="KW-1015">Disulfide bond</keyword>
<keyword evidence="9" id="KW-1185">Reference proteome</keyword>
<proteinExistence type="predicted"/>
<keyword evidence="3" id="KW-0677">Repeat</keyword>
<dbReference type="SMART" id="SM00179">
    <property type="entry name" value="EGF_CA"/>
    <property type="match status" value="3"/>
</dbReference>
<feature type="chain" id="PRO_5039073929" description="EGF-like domain-containing protein" evidence="6">
    <location>
        <begin position="27"/>
        <end position="247"/>
    </location>
</feature>
<feature type="signal peptide" evidence="6">
    <location>
        <begin position="1"/>
        <end position="26"/>
    </location>
</feature>
<dbReference type="AlphaFoldDB" id="A0A9D3N619"/>
<evidence type="ECO:0000256" key="3">
    <source>
        <dbReference type="ARBA" id="ARBA00022737"/>
    </source>
</evidence>
<dbReference type="FunFam" id="2.10.25.10:FF:000038">
    <property type="entry name" value="Fibrillin 2"/>
    <property type="match status" value="2"/>
</dbReference>
<feature type="domain" description="EGF-like" evidence="7">
    <location>
        <begin position="138"/>
        <end position="176"/>
    </location>
</feature>
<evidence type="ECO:0000313" key="8">
    <source>
        <dbReference type="EMBL" id="KAG7317321.1"/>
    </source>
</evidence>
<evidence type="ECO:0000256" key="4">
    <source>
        <dbReference type="ARBA" id="ARBA00023157"/>
    </source>
</evidence>
<dbReference type="SUPFAM" id="SSF57196">
    <property type="entry name" value="EGF/Laminin"/>
    <property type="match status" value="3"/>
</dbReference>
<dbReference type="Pfam" id="PF07645">
    <property type="entry name" value="EGF_CA"/>
    <property type="match status" value="3"/>
</dbReference>
<dbReference type="PANTHER" id="PTHR24050">
    <property type="entry name" value="PA14 DOMAIN-CONTAINING PROTEIN"/>
    <property type="match status" value="1"/>
</dbReference>
<dbReference type="InterPro" id="IPR049883">
    <property type="entry name" value="NOTCH1_EGF-like"/>
</dbReference>
<gene>
    <name evidence="8" type="ORF">KOW79_019619</name>
</gene>
<reference evidence="8 9" key="1">
    <citation type="submission" date="2021-06" db="EMBL/GenBank/DDBJ databases">
        <title>Chromosome-level genome assembly of the red-tail catfish (Hemibagrus wyckioides).</title>
        <authorList>
            <person name="Shao F."/>
        </authorList>
    </citation>
    <scope>NUCLEOTIDE SEQUENCE [LARGE SCALE GENOMIC DNA]</scope>
    <source>
        <strain evidence="8">EC202008001</strain>
        <tissue evidence="8">Blood</tissue>
    </source>
</reference>
<protein>
    <recommendedName>
        <fullName evidence="7">EGF-like domain-containing protein</fullName>
    </recommendedName>
</protein>
<dbReference type="GO" id="GO:0030855">
    <property type="term" value="P:epithelial cell differentiation"/>
    <property type="evidence" value="ECO:0007669"/>
    <property type="project" value="UniProtKB-ARBA"/>
</dbReference>
<feature type="domain" description="EGF-like" evidence="7">
    <location>
        <begin position="89"/>
        <end position="127"/>
    </location>
</feature>
<sequence length="247" mass="27580">MNCLYLSNYLLVLGLLLVILTNMTASSYCLLGYEQGPIICKDYNECKNNTCGDNATCHNTVGNPYCQCKPEYQPNRVKFTEEQGVLCSDEDECVDKENRCGNNTVCYNTIGSFYCQCEPGYQPEFVHFTAAEGEPCEDINECEGNQSICGLNAVCYNNIGSYHCMCAPGFVASNGQERFNASQKVTCNETKTRSEDKTQCAPDGVCYKISKYCTNTAHSPSTREQQQFNPILLSVLPVSLWIQINYQ</sequence>
<dbReference type="InterPro" id="IPR000152">
    <property type="entry name" value="EGF-type_Asp/Asn_hydroxyl_site"/>
</dbReference>
<dbReference type="Gene3D" id="2.10.25.10">
    <property type="entry name" value="Laminin"/>
    <property type="match status" value="3"/>
</dbReference>
<feature type="domain" description="EGF-like" evidence="7">
    <location>
        <begin position="42"/>
        <end position="78"/>
    </location>
</feature>
<dbReference type="CDD" id="cd00054">
    <property type="entry name" value="EGF_CA"/>
    <property type="match status" value="3"/>
</dbReference>
<dbReference type="PANTHER" id="PTHR24050:SF28">
    <property type="entry name" value="UROMODULIN-LIKE"/>
    <property type="match status" value="1"/>
</dbReference>
<evidence type="ECO:0000256" key="2">
    <source>
        <dbReference type="ARBA" id="ARBA00022729"/>
    </source>
</evidence>
<evidence type="ECO:0000256" key="5">
    <source>
        <dbReference type="PROSITE-ProRule" id="PRU00076"/>
    </source>
</evidence>
<comment type="caution">
    <text evidence="5">Lacks conserved residue(s) required for the propagation of feature annotation.</text>
</comment>
<organism evidence="8 9">
    <name type="scientific">Hemibagrus wyckioides</name>
    <dbReference type="NCBI Taxonomy" id="337641"/>
    <lineage>
        <taxon>Eukaryota</taxon>
        <taxon>Metazoa</taxon>
        <taxon>Chordata</taxon>
        <taxon>Craniata</taxon>
        <taxon>Vertebrata</taxon>
        <taxon>Euteleostomi</taxon>
        <taxon>Actinopterygii</taxon>
        <taxon>Neopterygii</taxon>
        <taxon>Teleostei</taxon>
        <taxon>Ostariophysi</taxon>
        <taxon>Siluriformes</taxon>
        <taxon>Bagridae</taxon>
        <taxon>Hemibagrus</taxon>
    </lineage>
</organism>
<dbReference type="PROSITE" id="PS00010">
    <property type="entry name" value="ASX_HYDROXYL"/>
    <property type="match status" value="2"/>
</dbReference>
<dbReference type="EMBL" id="JAHKSW010000024">
    <property type="protein sequence ID" value="KAG7317321.1"/>
    <property type="molecule type" value="Genomic_DNA"/>
</dbReference>
<keyword evidence="2 6" id="KW-0732">Signal</keyword>
<dbReference type="OrthoDB" id="4405280at2759"/>
<accession>A0A9D3N619</accession>
<keyword evidence="1 5" id="KW-0245">EGF-like domain</keyword>
<dbReference type="InterPro" id="IPR000742">
    <property type="entry name" value="EGF"/>
</dbReference>
<dbReference type="InterPro" id="IPR052235">
    <property type="entry name" value="Nephronectin_domain"/>
</dbReference>
<dbReference type="GO" id="GO:0005509">
    <property type="term" value="F:calcium ion binding"/>
    <property type="evidence" value="ECO:0007669"/>
    <property type="project" value="InterPro"/>
</dbReference>
<dbReference type="InterPro" id="IPR018097">
    <property type="entry name" value="EGF_Ca-bd_CS"/>
</dbReference>
<dbReference type="Proteomes" id="UP000824219">
    <property type="component" value="Linkage Group LG24"/>
</dbReference>
<evidence type="ECO:0000259" key="7">
    <source>
        <dbReference type="PROSITE" id="PS50026"/>
    </source>
</evidence>